<name>A0A565A5V5_PLAVI</name>
<dbReference type="VEuPathDB" id="PlasmoDB:PVX_177275"/>
<dbReference type="VEuPathDB" id="PlasmoDB:PVP01_0006290"/>
<dbReference type="VEuPathDB" id="PlasmoDB:PVW1_000010900"/>
<dbReference type="Pfam" id="PF05795">
    <property type="entry name" value="Plasmodium_Vir"/>
    <property type="match status" value="1"/>
</dbReference>
<accession>A0A565A5V5</accession>
<organism evidence="2">
    <name type="scientific">Plasmodium vivax</name>
    <name type="common">malaria parasite P. vivax</name>
    <dbReference type="NCBI Taxonomy" id="5855"/>
    <lineage>
        <taxon>Eukaryota</taxon>
        <taxon>Sar</taxon>
        <taxon>Alveolata</taxon>
        <taxon>Apicomplexa</taxon>
        <taxon>Aconoidasida</taxon>
        <taxon>Haemosporida</taxon>
        <taxon>Plasmodiidae</taxon>
        <taxon>Plasmodium</taxon>
        <taxon>Plasmodium (Plasmodium)</taxon>
    </lineage>
</organism>
<evidence type="ECO:0000256" key="1">
    <source>
        <dbReference type="SAM" id="MobiDB-lite"/>
    </source>
</evidence>
<feature type="compositionally biased region" description="Basic and acidic residues" evidence="1">
    <location>
        <begin position="258"/>
        <end position="273"/>
    </location>
</feature>
<protein>
    <submittedName>
        <fullName evidence="2">VIR protein</fullName>
    </submittedName>
</protein>
<proteinExistence type="predicted"/>
<reference evidence="2" key="1">
    <citation type="submission" date="2016-07" db="EMBL/GenBank/DDBJ databases">
        <authorList>
            <consortium name="Pathogen Informatics"/>
        </authorList>
    </citation>
    <scope>NUCLEOTIDE SEQUENCE</scope>
</reference>
<evidence type="ECO:0000313" key="2">
    <source>
        <dbReference type="EMBL" id="VUZ99916.1"/>
    </source>
</evidence>
<dbReference type="EMBL" id="FLZR02000019">
    <property type="protein sequence ID" value="VUZ99916.1"/>
    <property type="molecule type" value="Genomic_DNA"/>
</dbReference>
<dbReference type="AlphaFoldDB" id="A0A565A5V5"/>
<feature type="compositionally biased region" description="Acidic residues" evidence="1">
    <location>
        <begin position="222"/>
        <end position="240"/>
    </location>
</feature>
<feature type="region of interest" description="Disordered" evidence="1">
    <location>
        <begin position="219"/>
        <end position="280"/>
    </location>
</feature>
<dbReference type="VEuPathDB" id="PlasmoDB:PVPAM_000035600"/>
<dbReference type="OrthoDB" id="383226at2759"/>
<dbReference type="Proteomes" id="UP000220605">
    <property type="component" value="Unassembled WGS sequence"/>
</dbReference>
<sequence>MLKQSNMLLLYIYHFKNKLRLLRTKHNYGRLDNGWDICQNDAFYNKAKSELNSNDGLQVVSDKILNALCYVYTKSLREESVNDVCNFLYFWLGNILLDKMKHRIVFQDVIRNLFNILINNKGKICTALTYHIDVDNFKNIKLLFDYSEDYDSYRNQITDFNLPCNEEYRNYLKSYVDIYKRYQGECQYERTSYGYCKVFNEYFAKKDPEQLSKWTCDIQPNEPEEEEEEEDAWVETEATEEQPSRTHGMEGQNADSRGGFEEGRKQSAEHRSPSDYLPRQDTFLNNSASDNSDGTHPTIISKCVTGAVSVAGALVPSYLLYNYTPAGNLINKLLGRTTRMNHNPLMEEQLINNFYQPEGFNSERSGYNIAYRPV</sequence>
<dbReference type="InterPro" id="IPR008780">
    <property type="entry name" value="Plasmodium_Vir"/>
</dbReference>
<gene>
    <name evidence="2" type="ORF">PVP01_0006290</name>
</gene>